<comment type="caution">
    <text evidence="1">The sequence shown here is derived from an EMBL/GenBank/DDBJ whole genome shotgun (WGS) entry which is preliminary data.</text>
</comment>
<dbReference type="EMBL" id="LAZR01056197">
    <property type="protein sequence ID" value="KKK74697.1"/>
    <property type="molecule type" value="Genomic_DNA"/>
</dbReference>
<name>A0A0F8Y007_9ZZZZ</name>
<sequence length="53" mass="5635">DLPDDDPDKTTDPARPDLFWDAGDLVGRAVVVTDVTVTGRGPSTAVNIALRRS</sequence>
<reference evidence="1" key="1">
    <citation type="journal article" date="2015" name="Nature">
        <title>Complex archaea that bridge the gap between prokaryotes and eukaryotes.</title>
        <authorList>
            <person name="Spang A."/>
            <person name="Saw J.H."/>
            <person name="Jorgensen S.L."/>
            <person name="Zaremba-Niedzwiedzka K."/>
            <person name="Martijn J."/>
            <person name="Lind A.E."/>
            <person name="van Eijk R."/>
            <person name="Schleper C."/>
            <person name="Guy L."/>
            <person name="Ettema T.J."/>
        </authorList>
    </citation>
    <scope>NUCLEOTIDE SEQUENCE</scope>
</reference>
<dbReference type="AlphaFoldDB" id="A0A0F8Y007"/>
<evidence type="ECO:0000313" key="1">
    <source>
        <dbReference type="EMBL" id="KKK74697.1"/>
    </source>
</evidence>
<feature type="non-terminal residue" evidence="1">
    <location>
        <position position="1"/>
    </location>
</feature>
<organism evidence="1">
    <name type="scientific">marine sediment metagenome</name>
    <dbReference type="NCBI Taxonomy" id="412755"/>
    <lineage>
        <taxon>unclassified sequences</taxon>
        <taxon>metagenomes</taxon>
        <taxon>ecological metagenomes</taxon>
    </lineage>
</organism>
<gene>
    <name evidence="1" type="ORF">LCGC14_2881190</name>
</gene>
<accession>A0A0F8Y007</accession>
<protein>
    <submittedName>
        <fullName evidence="1">Uncharacterized protein</fullName>
    </submittedName>
</protein>
<proteinExistence type="predicted"/>